<feature type="transmembrane region" description="Helical" evidence="3">
    <location>
        <begin position="6"/>
        <end position="22"/>
    </location>
</feature>
<dbReference type="InterPro" id="IPR051158">
    <property type="entry name" value="Metallophosphoesterase_sf"/>
</dbReference>
<name>A0ABU5GWY7_9BACT</name>
<evidence type="ECO:0000256" key="3">
    <source>
        <dbReference type="SAM" id="Phobius"/>
    </source>
</evidence>
<proteinExistence type="predicted"/>
<feature type="transmembrane region" description="Helical" evidence="3">
    <location>
        <begin position="74"/>
        <end position="94"/>
    </location>
</feature>
<dbReference type="InterPro" id="IPR029052">
    <property type="entry name" value="Metallo-depent_PP-like"/>
</dbReference>
<evidence type="ECO:0000256" key="2">
    <source>
        <dbReference type="ARBA" id="ARBA00022801"/>
    </source>
</evidence>
<evidence type="ECO:0000313" key="6">
    <source>
        <dbReference type="Proteomes" id="UP001291309"/>
    </source>
</evidence>
<dbReference type="SUPFAM" id="SSF56300">
    <property type="entry name" value="Metallo-dependent phosphatases"/>
    <property type="match status" value="1"/>
</dbReference>
<feature type="transmembrane region" description="Helical" evidence="3">
    <location>
        <begin position="34"/>
        <end position="54"/>
    </location>
</feature>
<feature type="domain" description="Calcineurin-like phosphoesterase" evidence="4">
    <location>
        <begin position="167"/>
        <end position="343"/>
    </location>
</feature>
<keyword evidence="3" id="KW-0812">Transmembrane</keyword>
<dbReference type="PANTHER" id="PTHR31302:SF31">
    <property type="entry name" value="PHOSPHODIESTERASE YAEI"/>
    <property type="match status" value="1"/>
</dbReference>
<accession>A0ABU5GWY7</accession>
<dbReference type="Gene3D" id="3.60.21.10">
    <property type="match status" value="1"/>
</dbReference>
<evidence type="ECO:0000313" key="5">
    <source>
        <dbReference type="EMBL" id="MDY7225057.1"/>
    </source>
</evidence>
<keyword evidence="3" id="KW-1133">Transmembrane helix</keyword>
<reference evidence="5 6" key="1">
    <citation type="submission" date="2023-12" db="EMBL/GenBank/DDBJ databases">
        <title>the genome sequence of Hyalangium sp. s54d21.</title>
        <authorList>
            <person name="Zhang X."/>
        </authorList>
    </citation>
    <scope>NUCLEOTIDE SEQUENCE [LARGE SCALE GENOMIC DNA]</scope>
    <source>
        <strain evidence="6">s54d21</strain>
    </source>
</reference>
<dbReference type="EMBL" id="JAXIVS010000001">
    <property type="protein sequence ID" value="MDY7225057.1"/>
    <property type="molecule type" value="Genomic_DNA"/>
</dbReference>
<evidence type="ECO:0000259" key="4">
    <source>
        <dbReference type="Pfam" id="PF00149"/>
    </source>
</evidence>
<dbReference type="PANTHER" id="PTHR31302">
    <property type="entry name" value="TRANSMEMBRANE PROTEIN WITH METALLOPHOSPHOESTERASE DOMAIN-RELATED"/>
    <property type="match status" value="1"/>
</dbReference>
<gene>
    <name evidence="5" type="ORF">SYV04_01635</name>
</gene>
<keyword evidence="1" id="KW-0479">Metal-binding</keyword>
<keyword evidence="2" id="KW-0378">Hydrolase</keyword>
<protein>
    <submittedName>
        <fullName evidence="5">Metallophosphoesterase</fullName>
    </submittedName>
</protein>
<dbReference type="InterPro" id="IPR004843">
    <property type="entry name" value="Calcineurin-like_PHP"/>
</dbReference>
<sequence>MSMWIGRILALVVVNLLGYLVLKRLWPGLLNARRVGVFLALTLLSLVAWTLLVALGLGPQGQVPGLTAPLKLFFVGWTVAAMIVAVFGLPFLLVRWWRGRRAPALAVDPVSGAVDLERRSLLVNAGRAVPFLAMGTSSAGIATGISGFEVLEVEVRMKDLPPALEGFRIGQITDVHVGTFISPEYVRQAVAAMNEAGVHLQVMTGDLIDDLTQLDETMEALAGCRAQHGMVAILGNHEYWRGIGPILEGYKGLEKRGAPVRLLVDASHVLEHGGQRLRVVGVDYPMRSRRVGSKAEGFRRSSETAFQGTSPEELVLCLTHHPSFFPYAAERGAHLTLAGHTHGGQVALLGMPLFWFAFEFMLGRYRWKDRHLYVSGGTGHWLPFRIGVPPEVTILTLRAA</sequence>
<comment type="caution">
    <text evidence="5">The sequence shown here is derived from an EMBL/GenBank/DDBJ whole genome shotgun (WGS) entry which is preliminary data.</text>
</comment>
<dbReference type="Proteomes" id="UP001291309">
    <property type="component" value="Unassembled WGS sequence"/>
</dbReference>
<keyword evidence="6" id="KW-1185">Reference proteome</keyword>
<keyword evidence="3" id="KW-0472">Membrane</keyword>
<organism evidence="5 6">
    <name type="scientific">Hyalangium rubrum</name>
    <dbReference type="NCBI Taxonomy" id="3103134"/>
    <lineage>
        <taxon>Bacteria</taxon>
        <taxon>Pseudomonadati</taxon>
        <taxon>Myxococcota</taxon>
        <taxon>Myxococcia</taxon>
        <taxon>Myxococcales</taxon>
        <taxon>Cystobacterineae</taxon>
        <taxon>Archangiaceae</taxon>
        <taxon>Hyalangium</taxon>
    </lineage>
</organism>
<dbReference type="RefSeq" id="WP_321543778.1">
    <property type="nucleotide sequence ID" value="NZ_JAXIVS010000001.1"/>
</dbReference>
<evidence type="ECO:0000256" key="1">
    <source>
        <dbReference type="ARBA" id="ARBA00022723"/>
    </source>
</evidence>
<dbReference type="Pfam" id="PF00149">
    <property type="entry name" value="Metallophos"/>
    <property type="match status" value="1"/>
</dbReference>